<feature type="transmembrane region" description="Helical" evidence="9">
    <location>
        <begin position="165"/>
        <end position="186"/>
    </location>
</feature>
<keyword evidence="10" id="KW-1185">Reference proteome</keyword>
<feature type="transmembrane region" description="Helical" evidence="9">
    <location>
        <begin position="16"/>
        <end position="40"/>
    </location>
</feature>
<dbReference type="GO" id="GO:0006952">
    <property type="term" value="P:defense response"/>
    <property type="evidence" value="ECO:0007669"/>
    <property type="project" value="UniProtKB-KW"/>
</dbReference>
<gene>
    <name evidence="11" type="primary">LOC116210809</name>
</gene>
<evidence type="ECO:0000313" key="10">
    <source>
        <dbReference type="Proteomes" id="UP000515151"/>
    </source>
</evidence>
<comment type="subcellular location">
    <subcellularLocation>
        <location evidence="1">Membrane</location>
        <topology evidence="1">Multi-pass membrane protein</topology>
    </subcellularLocation>
</comment>
<organism evidence="10 11">
    <name type="scientific">Punica granatum</name>
    <name type="common">Pomegranate</name>
    <dbReference type="NCBI Taxonomy" id="22663"/>
    <lineage>
        <taxon>Eukaryota</taxon>
        <taxon>Viridiplantae</taxon>
        <taxon>Streptophyta</taxon>
        <taxon>Embryophyta</taxon>
        <taxon>Tracheophyta</taxon>
        <taxon>Spermatophyta</taxon>
        <taxon>Magnoliopsida</taxon>
        <taxon>eudicotyledons</taxon>
        <taxon>Gunneridae</taxon>
        <taxon>Pentapetalae</taxon>
        <taxon>rosids</taxon>
        <taxon>malvids</taxon>
        <taxon>Myrtales</taxon>
        <taxon>Lythraceae</taxon>
        <taxon>Punica</taxon>
    </lineage>
</organism>
<evidence type="ECO:0000256" key="9">
    <source>
        <dbReference type="SAM" id="Phobius"/>
    </source>
</evidence>
<feature type="region of interest" description="Disordered" evidence="8">
    <location>
        <begin position="504"/>
        <end position="525"/>
    </location>
</feature>
<dbReference type="OrthoDB" id="1388414at2759"/>
<keyword evidence="6 9" id="KW-0472">Membrane</keyword>
<reference evidence="11" key="2">
    <citation type="submission" date="2025-08" db="UniProtKB">
        <authorList>
            <consortium name="RefSeq"/>
        </authorList>
    </citation>
    <scope>IDENTIFICATION</scope>
    <source>
        <tissue evidence="11">Leaf</tissue>
    </source>
</reference>
<feature type="compositionally biased region" description="Polar residues" evidence="8">
    <location>
        <begin position="477"/>
        <end position="488"/>
    </location>
</feature>
<evidence type="ECO:0000256" key="4">
    <source>
        <dbReference type="ARBA" id="ARBA00022821"/>
    </source>
</evidence>
<evidence type="ECO:0000256" key="7">
    <source>
        <dbReference type="ARBA" id="ARBA00023265"/>
    </source>
</evidence>
<evidence type="ECO:0000256" key="8">
    <source>
        <dbReference type="SAM" id="MobiDB-lite"/>
    </source>
</evidence>
<dbReference type="AlphaFoldDB" id="A0A6P8E6N4"/>
<accession>A0A6P8E6N4</accession>
<feature type="region of interest" description="Disordered" evidence="8">
    <location>
        <begin position="464"/>
        <end position="488"/>
    </location>
</feature>
<dbReference type="GO" id="GO:0016020">
    <property type="term" value="C:membrane"/>
    <property type="evidence" value="ECO:0007669"/>
    <property type="project" value="UniProtKB-SubCell"/>
</dbReference>
<feature type="compositionally biased region" description="Basic and acidic residues" evidence="8">
    <location>
        <begin position="516"/>
        <end position="525"/>
    </location>
</feature>
<feature type="compositionally biased region" description="Polar residues" evidence="8">
    <location>
        <begin position="504"/>
        <end position="515"/>
    </location>
</feature>
<feature type="compositionally biased region" description="Acidic residues" evidence="8">
    <location>
        <begin position="552"/>
        <end position="563"/>
    </location>
</feature>
<feature type="transmembrane region" description="Helical" evidence="9">
    <location>
        <begin position="412"/>
        <end position="437"/>
    </location>
</feature>
<feature type="transmembrane region" description="Helical" evidence="9">
    <location>
        <begin position="61"/>
        <end position="79"/>
    </location>
</feature>
<feature type="region of interest" description="Disordered" evidence="8">
    <location>
        <begin position="646"/>
        <end position="667"/>
    </location>
</feature>
<evidence type="ECO:0000256" key="3">
    <source>
        <dbReference type="ARBA" id="ARBA00022692"/>
    </source>
</evidence>
<feature type="transmembrane region" description="Helical" evidence="9">
    <location>
        <begin position="314"/>
        <end position="336"/>
    </location>
</feature>
<evidence type="ECO:0000256" key="1">
    <source>
        <dbReference type="ARBA" id="ARBA00004141"/>
    </source>
</evidence>
<dbReference type="PANTHER" id="PTHR31942">
    <property type="entry name" value="MLO-LIKE PROTEIN 1"/>
    <property type="match status" value="1"/>
</dbReference>
<keyword evidence="5 9" id="KW-1133">Transmembrane helix</keyword>
<feature type="transmembrane region" description="Helical" evidence="9">
    <location>
        <begin position="373"/>
        <end position="397"/>
    </location>
</feature>
<reference evidence="10" key="1">
    <citation type="journal article" date="2020" name="Plant Biotechnol. J.">
        <title>The pomegranate (Punica granatum L.) draft genome dissects genetic divergence between soft- and hard-seeded cultivars.</title>
        <authorList>
            <person name="Luo X."/>
            <person name="Li H."/>
            <person name="Wu Z."/>
            <person name="Yao W."/>
            <person name="Zhao P."/>
            <person name="Cao D."/>
            <person name="Yu H."/>
            <person name="Li K."/>
            <person name="Poudel K."/>
            <person name="Zhao D."/>
            <person name="Zhang F."/>
            <person name="Xia X."/>
            <person name="Chen L."/>
            <person name="Wang Q."/>
            <person name="Jing D."/>
            <person name="Cao S."/>
        </authorList>
    </citation>
    <scope>NUCLEOTIDE SEQUENCE [LARGE SCALE GENOMIC DNA]</scope>
    <source>
        <strain evidence="10">cv. Tunisia</strain>
    </source>
</reference>
<dbReference type="PANTHER" id="PTHR31942:SF34">
    <property type="entry name" value="MLO-LIKE PROTEIN"/>
    <property type="match status" value="1"/>
</dbReference>
<feature type="region of interest" description="Disordered" evidence="8">
    <location>
        <begin position="539"/>
        <end position="567"/>
    </location>
</feature>
<keyword evidence="3 9" id="KW-0812">Transmembrane</keyword>
<comment type="similarity">
    <text evidence="2">Belongs to the MLO family.</text>
</comment>
<keyword evidence="7" id="KW-0568">Pathogenesis-related protein</keyword>
<dbReference type="GeneID" id="116210809"/>
<sequence>MAPAVGGRTLEETPTWAVAVVCVVLVVISISIEHIIHLIGKWLKRKRKRALFEALEKIKSELMLLGFISLLLTVGQGLITNICISEELGSTWHPCSNKQEEQKHLSSSSNQYYPSSETNDRRKLLSLIDSDDGNFRRLLAAAGTGDKCAAKGKVPFVSAEGIHELHIFIFVLAISHVLCCILIMTFGRAKMRKWKAWEMETRTAEYQLHESLRYVGETSFGRRHLSFWTKKPLLMWIVCFFRLFVRFVSVAKVDYLTLRHGFIMAHLAPQSHAYFNFHKYIKRSLEDDFKVVVGISPLIWIFAVIFVLSNTHGWYSHLWLPFIPLIITVLVGTKLLSIVTRMGLKIEERGEIVKGVPVVQPGDDLFWFDRPRLLLYLINFVLFQNAFQLAFFTWSWYEYGLKSCFHDRSLEIIIRISMAVLVQILCSYVTLPLYALVTQMGSTMKPTIFNERVAMALRNWHRKARKHIRDSRRGGSVTPTSSQRTTPSHHAYFTNFFGNWHQSSVDMSTHTSPRRSSFDIEHGDAEPSSLADLHEVDDTLSSSTHDHHNTVEEEEEEEEEEEGGMCQEPEFTDIVVKPTEQSVLQHEIEIKSDKWDPETLPPIVSQEGDRTCTSIDHANVHEGGEDGEIMPDAQSVSIMQHEIDIESVESTVGHKGLVRGKGQDYDP</sequence>
<evidence type="ECO:0000256" key="5">
    <source>
        <dbReference type="ARBA" id="ARBA00022989"/>
    </source>
</evidence>
<proteinExistence type="inferred from homology"/>
<evidence type="ECO:0000256" key="2">
    <source>
        <dbReference type="ARBA" id="ARBA00006574"/>
    </source>
</evidence>
<evidence type="ECO:0000256" key="6">
    <source>
        <dbReference type="ARBA" id="ARBA00023136"/>
    </source>
</evidence>
<feature type="transmembrane region" description="Helical" evidence="9">
    <location>
        <begin position="289"/>
        <end position="308"/>
    </location>
</feature>
<dbReference type="Proteomes" id="UP000515151">
    <property type="component" value="Chromosome 6"/>
</dbReference>
<evidence type="ECO:0000313" key="11">
    <source>
        <dbReference type="RefSeq" id="XP_031400728.1"/>
    </source>
</evidence>
<protein>
    <submittedName>
        <fullName evidence="11">MLO-like protein 6</fullName>
    </submittedName>
</protein>
<dbReference type="InterPro" id="IPR004326">
    <property type="entry name" value="Mlo"/>
</dbReference>
<name>A0A6P8E6N4_PUNGR</name>
<dbReference type="Pfam" id="PF03094">
    <property type="entry name" value="Mlo"/>
    <property type="match status" value="1"/>
</dbReference>
<dbReference type="RefSeq" id="XP_031400728.1">
    <property type="nucleotide sequence ID" value="XM_031544868.1"/>
</dbReference>
<keyword evidence="4" id="KW-0611">Plant defense</keyword>